<reference evidence="9 10" key="1">
    <citation type="journal article" date="2021" name="Int. J. Syst. Evol. Microbiol.">
        <title>Steroidobacter gossypii sp. nov., isolated from soil of cotton cropping field.</title>
        <authorList>
            <person name="Huang R."/>
            <person name="Yang S."/>
            <person name="Zhen C."/>
            <person name="Liu W."/>
        </authorList>
    </citation>
    <scope>NUCLEOTIDE SEQUENCE [LARGE SCALE GENOMIC DNA]</scope>
    <source>
        <strain evidence="9 10">S1-65</strain>
    </source>
</reference>
<dbReference type="InterPro" id="IPR050256">
    <property type="entry name" value="Glycosyltransferase_2"/>
</dbReference>
<protein>
    <submittedName>
        <fullName evidence="9">Glycosyltransferase family 2 protein</fullName>
    </submittedName>
</protein>
<sequence length="243" mass="26935">MKLSVVIPVCNEAENVGPLAREIKAALVDHQPFEIIFVDDGSTDGTVEAVQAARATGIPEIRLLEHSQRCGQSRAVCTGVEAARAEWVATLDGDGQNDPADIPALIKALVAGDESLKLVMGNRTTRKDTWLRRFSSRVANRVRGGLLRDGTPDTGCGIKLMHRATFMRLPWFNHMHRFLPALYQRDGARVVSVPVSHRPRTRGVSKYGLNNRLWGGIVDLFGVRWLILRSPPQTRIRETLQGE</sequence>
<keyword evidence="7" id="KW-0472">Membrane</keyword>
<evidence type="ECO:0000313" key="9">
    <source>
        <dbReference type="EMBL" id="MBM0108632.1"/>
    </source>
</evidence>
<dbReference type="SUPFAM" id="SSF53448">
    <property type="entry name" value="Nucleotide-diphospho-sugar transferases"/>
    <property type="match status" value="1"/>
</dbReference>
<dbReference type="InterPro" id="IPR029044">
    <property type="entry name" value="Nucleotide-diphossugar_trans"/>
</dbReference>
<evidence type="ECO:0000256" key="7">
    <source>
        <dbReference type="ARBA" id="ARBA00023136"/>
    </source>
</evidence>
<dbReference type="Proteomes" id="UP000661077">
    <property type="component" value="Unassembled WGS sequence"/>
</dbReference>
<organism evidence="9 10">
    <name type="scientific">Steroidobacter gossypii</name>
    <dbReference type="NCBI Taxonomy" id="2805490"/>
    <lineage>
        <taxon>Bacteria</taxon>
        <taxon>Pseudomonadati</taxon>
        <taxon>Pseudomonadota</taxon>
        <taxon>Gammaproteobacteria</taxon>
        <taxon>Steroidobacterales</taxon>
        <taxon>Steroidobacteraceae</taxon>
        <taxon>Steroidobacter</taxon>
    </lineage>
</organism>
<keyword evidence="2" id="KW-0328">Glycosyltransferase</keyword>
<keyword evidence="6" id="KW-1133">Transmembrane helix</keyword>
<evidence type="ECO:0000256" key="2">
    <source>
        <dbReference type="ARBA" id="ARBA00022676"/>
    </source>
</evidence>
<dbReference type="PANTHER" id="PTHR48090:SF3">
    <property type="entry name" value="UNDECAPRENYL-PHOSPHATE 4-DEOXY-4-FORMAMIDO-L-ARABINOSE TRANSFERASE"/>
    <property type="match status" value="1"/>
</dbReference>
<name>A0ABS1X5X9_9GAMM</name>
<evidence type="ECO:0000256" key="5">
    <source>
        <dbReference type="ARBA" id="ARBA00022985"/>
    </source>
</evidence>
<evidence type="ECO:0000256" key="4">
    <source>
        <dbReference type="ARBA" id="ARBA00022692"/>
    </source>
</evidence>
<dbReference type="Gene3D" id="3.90.550.10">
    <property type="entry name" value="Spore Coat Polysaccharide Biosynthesis Protein SpsA, Chain A"/>
    <property type="match status" value="1"/>
</dbReference>
<comment type="caution">
    <text evidence="9">The sequence shown here is derived from an EMBL/GenBank/DDBJ whole genome shotgun (WGS) entry which is preliminary data.</text>
</comment>
<gene>
    <name evidence="9" type="ORF">JM946_28205</name>
</gene>
<evidence type="ECO:0000313" key="10">
    <source>
        <dbReference type="Proteomes" id="UP000661077"/>
    </source>
</evidence>
<keyword evidence="5" id="KW-0448">Lipopolysaccharide biosynthesis</keyword>
<accession>A0ABS1X5X9</accession>
<dbReference type="EMBL" id="JAEVLS010000009">
    <property type="protein sequence ID" value="MBM0108632.1"/>
    <property type="molecule type" value="Genomic_DNA"/>
</dbReference>
<feature type="domain" description="Glycosyltransferase 2-like" evidence="8">
    <location>
        <begin position="4"/>
        <end position="166"/>
    </location>
</feature>
<evidence type="ECO:0000256" key="3">
    <source>
        <dbReference type="ARBA" id="ARBA00022679"/>
    </source>
</evidence>
<evidence type="ECO:0000256" key="6">
    <source>
        <dbReference type="ARBA" id="ARBA00022989"/>
    </source>
</evidence>
<evidence type="ECO:0000259" key="8">
    <source>
        <dbReference type="Pfam" id="PF00535"/>
    </source>
</evidence>
<keyword evidence="1" id="KW-1003">Cell membrane</keyword>
<keyword evidence="4" id="KW-0812">Transmembrane</keyword>
<keyword evidence="3" id="KW-0808">Transferase</keyword>
<dbReference type="CDD" id="cd04179">
    <property type="entry name" value="DPM_DPG-synthase_like"/>
    <property type="match status" value="1"/>
</dbReference>
<dbReference type="InterPro" id="IPR001173">
    <property type="entry name" value="Glyco_trans_2-like"/>
</dbReference>
<dbReference type="PANTHER" id="PTHR48090">
    <property type="entry name" value="UNDECAPRENYL-PHOSPHATE 4-DEOXY-4-FORMAMIDO-L-ARABINOSE TRANSFERASE-RELATED"/>
    <property type="match status" value="1"/>
</dbReference>
<keyword evidence="10" id="KW-1185">Reference proteome</keyword>
<dbReference type="RefSeq" id="WP_203170945.1">
    <property type="nucleotide sequence ID" value="NZ_JAEVLS010000009.1"/>
</dbReference>
<dbReference type="Pfam" id="PF00535">
    <property type="entry name" value="Glycos_transf_2"/>
    <property type="match status" value="1"/>
</dbReference>
<evidence type="ECO:0000256" key="1">
    <source>
        <dbReference type="ARBA" id="ARBA00022475"/>
    </source>
</evidence>
<proteinExistence type="predicted"/>